<evidence type="ECO:0000313" key="4">
    <source>
        <dbReference type="Proteomes" id="UP000316626"/>
    </source>
</evidence>
<dbReference type="EMBL" id="VDGI01000016">
    <property type="protein sequence ID" value="TQR19177.1"/>
    <property type="molecule type" value="Genomic_DNA"/>
</dbReference>
<feature type="domain" description="PoNi C-terminal" evidence="2">
    <location>
        <begin position="125"/>
        <end position="232"/>
    </location>
</feature>
<comment type="caution">
    <text evidence="3">The sequence shown here is derived from an EMBL/GenBank/DDBJ whole genome shotgun (WGS) entry which is preliminary data.</text>
</comment>
<sequence length="238" mass="28290">MRDTIKNSSYFKGYLEYEYARIEKFEKAVNKVIQERGITDRGVQSGLRSIEGFYFNTLNALYSSGAPLERIKDFFPKVLHSMKQVWNSDRGYVEMVWMISIGIMLNIQKEEMRELEKMVAEDGIKDYLIDFLIGYYDKDWEGNTQNFKFETPYKSLYSVINAPNKEESLSRIKNYLFKEWYHGHKDTGWYDTHKSNEDIYSGYWSFESGAIAKILELDDHILKDVPYYPYDMVHHLKD</sequence>
<proteinExistence type="predicted"/>
<keyword evidence="4" id="KW-1185">Reference proteome</keyword>
<reference evidence="3 4" key="1">
    <citation type="submission" date="2019-06" db="EMBL/GenBank/DDBJ databases">
        <title>Psychrobacillus vulpis sp. nov., a new species isolated from feces of a red fox that inhabits in The Tablas de Daimiel Natural Park, Albacete, Spain.</title>
        <authorList>
            <person name="Rodriguez M."/>
            <person name="Reina J.C."/>
            <person name="Bejar V."/>
            <person name="Llamas I."/>
        </authorList>
    </citation>
    <scope>NUCLEOTIDE SEQUENCE [LARGE SCALE GENOMIC DNA]</scope>
    <source>
        <strain evidence="3 4">Z8</strain>
    </source>
</reference>
<dbReference type="Gene3D" id="1.10.3920.10">
    <property type="entry name" value="PA2201 C-terminal domain-like"/>
    <property type="match status" value="1"/>
</dbReference>
<dbReference type="InterPro" id="IPR028983">
    <property type="entry name" value="PA2201-like_C"/>
</dbReference>
<name>A0A544TP03_9BACI</name>
<protein>
    <submittedName>
        <fullName evidence="3">DUF1911 domain-containing protein</fullName>
    </submittedName>
</protein>
<evidence type="ECO:0000259" key="1">
    <source>
        <dbReference type="Pfam" id="PF08928"/>
    </source>
</evidence>
<dbReference type="SUPFAM" id="SSF140731">
    <property type="entry name" value="PA2201 C-terminal domain-like"/>
    <property type="match status" value="1"/>
</dbReference>
<dbReference type="Pfam" id="PF08928">
    <property type="entry name" value="PoNi_N"/>
    <property type="match status" value="1"/>
</dbReference>
<feature type="domain" description="PoNi N-terminal" evidence="1">
    <location>
        <begin position="2"/>
        <end position="115"/>
    </location>
</feature>
<gene>
    <name evidence="3" type="ORF">FG384_14330</name>
</gene>
<dbReference type="OrthoDB" id="2067926at2"/>
<organism evidence="3 4">
    <name type="scientific">Psychrobacillus vulpis</name>
    <dbReference type="NCBI Taxonomy" id="2325572"/>
    <lineage>
        <taxon>Bacteria</taxon>
        <taxon>Bacillati</taxon>
        <taxon>Bacillota</taxon>
        <taxon>Bacilli</taxon>
        <taxon>Bacillales</taxon>
        <taxon>Bacillaceae</taxon>
        <taxon>Psychrobacillus</taxon>
    </lineage>
</organism>
<dbReference type="Pfam" id="PF08929">
    <property type="entry name" value="PoNi_C"/>
    <property type="match status" value="1"/>
</dbReference>
<evidence type="ECO:0000259" key="2">
    <source>
        <dbReference type="Pfam" id="PF08929"/>
    </source>
</evidence>
<dbReference type="AlphaFoldDB" id="A0A544TP03"/>
<dbReference type="InterPro" id="IPR015025">
    <property type="entry name" value="PoNi_C"/>
</dbReference>
<evidence type="ECO:0000313" key="3">
    <source>
        <dbReference type="EMBL" id="TQR19177.1"/>
    </source>
</evidence>
<dbReference type="RefSeq" id="WP_142643288.1">
    <property type="nucleotide sequence ID" value="NZ_VDGI01000016.1"/>
</dbReference>
<dbReference type="Proteomes" id="UP000316626">
    <property type="component" value="Unassembled WGS sequence"/>
</dbReference>
<accession>A0A544TP03</accession>
<dbReference type="InterPro" id="IPR015024">
    <property type="entry name" value="PoNi_N"/>
</dbReference>